<feature type="coiled-coil region" evidence="1">
    <location>
        <begin position="416"/>
        <end position="443"/>
    </location>
</feature>
<proteinExistence type="predicted"/>
<dbReference type="SUPFAM" id="SSF52540">
    <property type="entry name" value="P-loop containing nucleoside triphosphate hydrolases"/>
    <property type="match status" value="1"/>
</dbReference>
<gene>
    <name evidence="3" type="ORF">NCTC13149_01790</name>
</gene>
<organism evidence="3 4">
    <name type="scientific">Peptoniphilus lacrimalis</name>
    <dbReference type="NCBI Taxonomy" id="33031"/>
    <lineage>
        <taxon>Bacteria</taxon>
        <taxon>Bacillati</taxon>
        <taxon>Bacillota</taxon>
        <taxon>Tissierellia</taxon>
        <taxon>Tissierellales</taxon>
        <taxon>Peptoniphilaceae</taxon>
        <taxon>Peptoniphilus</taxon>
    </lineage>
</organism>
<dbReference type="Pfam" id="PF05872">
    <property type="entry name" value="HerA_C"/>
    <property type="match status" value="1"/>
</dbReference>
<dbReference type="STRING" id="1122949.GCA_000378725_00032"/>
<dbReference type="Gene3D" id="3.40.50.300">
    <property type="entry name" value="P-loop containing nucleotide triphosphate hydrolases"/>
    <property type="match status" value="2"/>
</dbReference>
<dbReference type="GO" id="GO:0008483">
    <property type="term" value="F:transaminase activity"/>
    <property type="evidence" value="ECO:0007669"/>
    <property type="project" value="UniProtKB-KW"/>
</dbReference>
<dbReference type="RefSeq" id="WP_019034123.1">
    <property type="nucleotide sequence ID" value="NZ_CAMUOS010000010.1"/>
</dbReference>
<evidence type="ECO:0000313" key="4">
    <source>
        <dbReference type="Proteomes" id="UP000255517"/>
    </source>
</evidence>
<evidence type="ECO:0000313" key="3">
    <source>
        <dbReference type="EMBL" id="SUB57928.1"/>
    </source>
</evidence>
<keyword evidence="3" id="KW-0032">Aminotransferase</keyword>
<name>A0A379C762_9FIRM</name>
<dbReference type="Proteomes" id="UP000255517">
    <property type="component" value="Unassembled WGS sequence"/>
</dbReference>
<dbReference type="InterPro" id="IPR051162">
    <property type="entry name" value="T4SS_component"/>
</dbReference>
<dbReference type="EMBL" id="UGSZ01000001">
    <property type="protein sequence ID" value="SUB57928.1"/>
    <property type="molecule type" value="Genomic_DNA"/>
</dbReference>
<dbReference type="OrthoDB" id="9758751at2"/>
<evidence type="ECO:0000259" key="2">
    <source>
        <dbReference type="Pfam" id="PF05872"/>
    </source>
</evidence>
<evidence type="ECO:0000256" key="1">
    <source>
        <dbReference type="SAM" id="Coils"/>
    </source>
</evidence>
<dbReference type="PANTHER" id="PTHR30121">
    <property type="entry name" value="UNCHARACTERIZED PROTEIN YJGR-RELATED"/>
    <property type="match status" value="1"/>
</dbReference>
<dbReference type="PANTHER" id="PTHR30121:SF6">
    <property type="entry name" value="SLR6007 PROTEIN"/>
    <property type="match status" value="1"/>
</dbReference>
<accession>A0A379C762</accession>
<dbReference type="InterPro" id="IPR033186">
    <property type="entry name" value="HerA_C"/>
</dbReference>
<dbReference type="InterPro" id="IPR027417">
    <property type="entry name" value="P-loop_NTPase"/>
</dbReference>
<protein>
    <submittedName>
        <fullName evidence="3">Ornithine/acetylornithine aminotransferase</fullName>
    </submittedName>
</protein>
<sequence>MAELYIGKGKDKFTISSDKLNQHGIIAGATGSGKTVTVKVLIEELSKIGVPTFVSDVKGDLTNLCKEGRENENIKKRLIAIGQENFEYSSYPVNLWDIYQENGINLRISISELGPLLLSQILELNEVQEGVLNILFKLADENGLLLLDFKDLNSMLGFLTENAKDISAKYGNISSASISAIRRKLLVLEEEGADNFFGEPSIDVMDFLQKDSRGYGFVNILNSKKLINSPKLYSIFLIYLFTELFQILDEVGNPEIPKAVFFFDEAHLLFDDISKVLLEKLTKVVKLIRSKGVGIFFISQNPLDIDQAVSSQLSTKIIHQLRAFSPKELKNLKEISLSLRENKDFNTMDTLTSLGTGVAIISSLDENGIPKPVEEVIIRPLHSSFDVLTEGEIDSLLENSNLYRKYQETIDRTSAYEILQEKLLKKEDEEKKLKAKSEEEKNRQIEMRYINKGIDSMLGTITRTIGREIARGILGSLRKK</sequence>
<reference evidence="3 4" key="1">
    <citation type="submission" date="2018-06" db="EMBL/GenBank/DDBJ databases">
        <authorList>
            <consortium name="Pathogen Informatics"/>
            <person name="Doyle S."/>
        </authorList>
    </citation>
    <scope>NUCLEOTIDE SEQUENCE [LARGE SCALE GENOMIC DNA]</scope>
    <source>
        <strain evidence="3 4">NCTC13149</strain>
    </source>
</reference>
<keyword evidence="1" id="KW-0175">Coiled coil</keyword>
<feature type="domain" description="Helicase HerA-like C-terminal" evidence="2">
    <location>
        <begin position="10"/>
        <end position="477"/>
    </location>
</feature>
<dbReference type="AlphaFoldDB" id="A0A379C762"/>
<keyword evidence="3" id="KW-0808">Transferase</keyword>